<feature type="binding site" evidence="19">
    <location>
        <position position="275"/>
    </location>
    <ligand>
        <name>Mg(2+)</name>
        <dbReference type="ChEBI" id="CHEBI:18420"/>
        <label>2</label>
    </ligand>
</feature>
<dbReference type="Proteomes" id="UP000634011">
    <property type="component" value="Unassembled WGS sequence"/>
</dbReference>
<sequence length="319" mass="34881">MSELNNKSLGKVGVLFGGRSAEHDISIMSGTGVLAALRAKGVDAHPFDPAERSIAELAAEKFDRVFIALHGRYGEDGSLQGVLEQLNIPYTGSGVMASAVAMDKIFTKRIWQTHGLSTPKYAVLTPETILREVPDELGLPLILKPPHEGSTIGITKVKGYSEMKEAYALAAQFDDVVLAEEFVEGRELTIAILGRGKDAHALPIIEIVAPDGNYDYQNKYFTDDTQYLCPAPLDEELTARIQQMSVEAYRSIDCEGWARVDVLLRKSDNQPFLLEINTSPGMTGHSLVPMAAKATGMSYEDLCVEILKSARLKIHTESK</sequence>
<keyword evidence="8 19" id="KW-0479">Metal-binding</keyword>
<dbReference type="InterPro" id="IPR013815">
    <property type="entry name" value="ATP_grasp_subdomain_1"/>
</dbReference>
<evidence type="ECO:0000259" key="21">
    <source>
        <dbReference type="PROSITE" id="PS50975"/>
    </source>
</evidence>
<dbReference type="InterPro" id="IPR000291">
    <property type="entry name" value="D-Ala_lig_Van_CS"/>
</dbReference>
<protein>
    <recommendedName>
        <fullName evidence="5 17">D-alanine--D-alanine ligase</fullName>
        <ecNumber evidence="5 17">6.3.2.4</ecNumber>
    </recommendedName>
    <alternativeName>
        <fullName evidence="17">D-Ala-D-Ala ligase</fullName>
    </alternativeName>
    <alternativeName>
        <fullName evidence="17">D-alanylalanine synthetase</fullName>
    </alternativeName>
</protein>
<evidence type="ECO:0000256" key="11">
    <source>
        <dbReference type="ARBA" id="ARBA00022842"/>
    </source>
</evidence>
<dbReference type="HAMAP" id="MF_00047">
    <property type="entry name" value="Dala_Dala_lig"/>
    <property type="match status" value="1"/>
</dbReference>
<dbReference type="NCBIfam" id="TIGR01205">
    <property type="entry name" value="D_ala_D_alaTIGR"/>
    <property type="match status" value="1"/>
</dbReference>
<feature type="binding site" evidence="19">
    <location>
        <position position="277"/>
    </location>
    <ligand>
        <name>Mg(2+)</name>
        <dbReference type="ChEBI" id="CHEBI:18420"/>
        <label>2</label>
    </ligand>
</feature>
<organism evidence="22 23">
    <name type="scientific">Undibacterium jejuense</name>
    <dbReference type="NCBI Taxonomy" id="1344949"/>
    <lineage>
        <taxon>Bacteria</taxon>
        <taxon>Pseudomonadati</taxon>
        <taxon>Pseudomonadota</taxon>
        <taxon>Betaproteobacteria</taxon>
        <taxon>Burkholderiales</taxon>
        <taxon>Oxalobacteraceae</taxon>
        <taxon>Undibacterium</taxon>
    </lineage>
</organism>
<evidence type="ECO:0000256" key="5">
    <source>
        <dbReference type="ARBA" id="ARBA00012216"/>
    </source>
</evidence>
<dbReference type="PROSITE" id="PS00844">
    <property type="entry name" value="DALA_DALA_LIGASE_2"/>
    <property type="match status" value="1"/>
</dbReference>
<evidence type="ECO:0000256" key="19">
    <source>
        <dbReference type="PIRSR" id="PIRSR039102-3"/>
    </source>
</evidence>
<evidence type="ECO:0000256" key="10">
    <source>
        <dbReference type="ARBA" id="ARBA00022840"/>
    </source>
</evidence>
<dbReference type="InterPro" id="IPR011761">
    <property type="entry name" value="ATP-grasp"/>
</dbReference>
<evidence type="ECO:0000256" key="4">
    <source>
        <dbReference type="ARBA" id="ARBA00010871"/>
    </source>
</evidence>
<keyword evidence="11 19" id="KW-0460">Magnesium</keyword>
<feature type="domain" description="ATP-grasp" evidence="21">
    <location>
        <begin position="108"/>
        <end position="308"/>
    </location>
</feature>
<dbReference type="GO" id="GO:0005829">
    <property type="term" value="C:cytosol"/>
    <property type="evidence" value="ECO:0007669"/>
    <property type="project" value="TreeGrafter"/>
</dbReference>
<dbReference type="InterPro" id="IPR011127">
    <property type="entry name" value="Dala_Dala_lig_N"/>
</dbReference>
<evidence type="ECO:0000256" key="17">
    <source>
        <dbReference type="HAMAP-Rule" id="MF_00047"/>
    </source>
</evidence>
<dbReference type="PROSITE" id="PS50975">
    <property type="entry name" value="ATP_GRASP"/>
    <property type="match status" value="1"/>
</dbReference>
<dbReference type="PROSITE" id="PS00843">
    <property type="entry name" value="DALA_DALA_LIGASE_1"/>
    <property type="match status" value="1"/>
</dbReference>
<gene>
    <name evidence="17" type="primary">ddl</name>
    <name evidence="22" type="ORF">H8K32_03255</name>
</gene>
<dbReference type="Pfam" id="PF01820">
    <property type="entry name" value="Dala_Dala_lig_N"/>
    <property type="match status" value="2"/>
</dbReference>
<dbReference type="FunFam" id="3.30.470.20:FF:000008">
    <property type="entry name" value="D-alanine--D-alanine ligase"/>
    <property type="match status" value="1"/>
</dbReference>
<comment type="pathway">
    <text evidence="17">Cell wall biogenesis; peptidoglycan biosynthesis.</text>
</comment>
<dbReference type="GO" id="GO:0071555">
    <property type="term" value="P:cell wall organization"/>
    <property type="evidence" value="ECO:0007669"/>
    <property type="project" value="UniProtKB-KW"/>
</dbReference>
<keyword evidence="13 17" id="KW-0573">Peptidoglycan synthesis</keyword>
<dbReference type="NCBIfam" id="NF002378">
    <property type="entry name" value="PRK01372.1"/>
    <property type="match status" value="1"/>
</dbReference>
<keyword evidence="15 17" id="KW-0961">Cell wall biogenesis/degradation</keyword>
<dbReference type="PIRSF" id="PIRSF039102">
    <property type="entry name" value="Ddl/VanB"/>
    <property type="match status" value="1"/>
</dbReference>
<dbReference type="Gene3D" id="3.30.1490.20">
    <property type="entry name" value="ATP-grasp fold, A domain"/>
    <property type="match status" value="1"/>
</dbReference>
<dbReference type="EMBL" id="JACOFV010000002">
    <property type="protein sequence ID" value="MBC3861106.1"/>
    <property type="molecule type" value="Genomic_DNA"/>
</dbReference>
<evidence type="ECO:0000256" key="7">
    <source>
        <dbReference type="ARBA" id="ARBA00022598"/>
    </source>
</evidence>
<comment type="subcellular location">
    <subcellularLocation>
        <location evidence="3 17">Cytoplasm</location>
    </subcellularLocation>
</comment>
<name>A0A923HBW0_9BURK</name>
<dbReference type="PANTHER" id="PTHR23132">
    <property type="entry name" value="D-ALANINE--D-ALANINE LIGASE"/>
    <property type="match status" value="1"/>
</dbReference>
<comment type="similarity">
    <text evidence="4 17">Belongs to the D-alanine--D-alanine ligase family.</text>
</comment>
<evidence type="ECO:0000313" key="23">
    <source>
        <dbReference type="Proteomes" id="UP000634011"/>
    </source>
</evidence>
<proteinExistence type="inferred from homology"/>
<feature type="binding site" evidence="19">
    <location>
        <position position="275"/>
    </location>
    <ligand>
        <name>Mg(2+)</name>
        <dbReference type="ChEBI" id="CHEBI:18420"/>
        <label>1</label>
    </ligand>
</feature>
<dbReference type="GO" id="GO:0005524">
    <property type="term" value="F:ATP binding"/>
    <property type="evidence" value="ECO:0007669"/>
    <property type="project" value="UniProtKB-UniRule"/>
</dbReference>
<dbReference type="Gene3D" id="3.40.50.20">
    <property type="match status" value="1"/>
</dbReference>
<keyword evidence="9 20" id="KW-0547">Nucleotide-binding</keyword>
<dbReference type="PANTHER" id="PTHR23132:SF23">
    <property type="entry name" value="D-ALANINE--D-ALANINE LIGASE B"/>
    <property type="match status" value="1"/>
</dbReference>
<dbReference type="EC" id="6.3.2.4" evidence="5 17"/>
<keyword evidence="14 19" id="KW-0464">Manganese</keyword>
<dbReference type="AlphaFoldDB" id="A0A923HBW0"/>
<evidence type="ECO:0000256" key="16">
    <source>
        <dbReference type="ARBA" id="ARBA00047614"/>
    </source>
</evidence>
<evidence type="ECO:0000256" key="2">
    <source>
        <dbReference type="ARBA" id="ARBA00003921"/>
    </source>
</evidence>
<comment type="caution">
    <text evidence="22">The sequence shown here is derived from an EMBL/GenBank/DDBJ whole genome shotgun (WGS) entry which is preliminary data.</text>
</comment>
<keyword evidence="6 17" id="KW-0963">Cytoplasm</keyword>
<evidence type="ECO:0000256" key="13">
    <source>
        <dbReference type="ARBA" id="ARBA00022984"/>
    </source>
</evidence>
<comment type="cofactor">
    <cofactor evidence="19">
        <name>Mg(2+)</name>
        <dbReference type="ChEBI" id="CHEBI:18420"/>
    </cofactor>
    <cofactor evidence="19">
        <name>Mn(2+)</name>
        <dbReference type="ChEBI" id="CHEBI:29035"/>
    </cofactor>
    <text evidence="19">Binds 2 magnesium or manganese ions per subunit.</text>
</comment>
<evidence type="ECO:0000313" key="22">
    <source>
        <dbReference type="EMBL" id="MBC3861106.1"/>
    </source>
</evidence>
<dbReference type="GO" id="GO:0008716">
    <property type="term" value="F:D-alanine-D-alanine ligase activity"/>
    <property type="evidence" value="ECO:0007669"/>
    <property type="project" value="UniProtKB-UniRule"/>
</dbReference>
<evidence type="ECO:0000256" key="14">
    <source>
        <dbReference type="ARBA" id="ARBA00023211"/>
    </source>
</evidence>
<dbReference type="Gene3D" id="3.30.470.20">
    <property type="entry name" value="ATP-grasp fold, B domain"/>
    <property type="match status" value="1"/>
</dbReference>
<dbReference type="FunFam" id="3.40.50.20:FF:000013">
    <property type="entry name" value="D-alanine--D-alanine ligase"/>
    <property type="match status" value="1"/>
</dbReference>
<evidence type="ECO:0000256" key="12">
    <source>
        <dbReference type="ARBA" id="ARBA00022960"/>
    </source>
</evidence>
<dbReference type="GO" id="GO:0046872">
    <property type="term" value="F:metal ion binding"/>
    <property type="evidence" value="ECO:0007669"/>
    <property type="project" value="UniProtKB-KW"/>
</dbReference>
<feature type="active site" evidence="18">
    <location>
        <position position="286"/>
    </location>
</feature>
<keyword evidence="10 20" id="KW-0067">ATP-binding</keyword>
<feature type="binding site" evidence="19">
    <location>
        <position position="261"/>
    </location>
    <ligand>
        <name>Mg(2+)</name>
        <dbReference type="ChEBI" id="CHEBI:18420"/>
        <label>1</label>
    </ligand>
</feature>
<evidence type="ECO:0000256" key="20">
    <source>
        <dbReference type="PROSITE-ProRule" id="PRU00409"/>
    </source>
</evidence>
<evidence type="ECO:0000256" key="6">
    <source>
        <dbReference type="ARBA" id="ARBA00022490"/>
    </source>
</evidence>
<evidence type="ECO:0000256" key="15">
    <source>
        <dbReference type="ARBA" id="ARBA00023316"/>
    </source>
</evidence>
<dbReference type="SUPFAM" id="SSF56059">
    <property type="entry name" value="Glutathione synthetase ATP-binding domain-like"/>
    <property type="match status" value="1"/>
</dbReference>
<dbReference type="InterPro" id="IPR005905">
    <property type="entry name" value="D_ala_D_ala"/>
</dbReference>
<dbReference type="InterPro" id="IPR016185">
    <property type="entry name" value="PreATP-grasp_dom_sf"/>
</dbReference>
<evidence type="ECO:0000256" key="9">
    <source>
        <dbReference type="ARBA" id="ARBA00022741"/>
    </source>
</evidence>
<dbReference type="SUPFAM" id="SSF52440">
    <property type="entry name" value="PreATP-grasp domain"/>
    <property type="match status" value="1"/>
</dbReference>
<accession>A0A923HBW0</accession>
<reference evidence="22" key="1">
    <citation type="submission" date="2020-08" db="EMBL/GenBank/DDBJ databases">
        <title>Novel species isolated from subtropical streams in China.</title>
        <authorList>
            <person name="Lu H."/>
        </authorList>
    </citation>
    <scope>NUCLEOTIDE SEQUENCE</scope>
    <source>
        <strain evidence="22">KACC 12607</strain>
    </source>
</reference>
<comment type="cofactor">
    <cofactor evidence="1">
        <name>Mn(2+)</name>
        <dbReference type="ChEBI" id="CHEBI:29035"/>
    </cofactor>
</comment>
<dbReference type="GO" id="GO:0009252">
    <property type="term" value="P:peptidoglycan biosynthetic process"/>
    <property type="evidence" value="ECO:0007669"/>
    <property type="project" value="UniProtKB-UniRule"/>
</dbReference>
<keyword evidence="12 17" id="KW-0133">Cell shape</keyword>
<evidence type="ECO:0000256" key="18">
    <source>
        <dbReference type="PIRSR" id="PIRSR039102-1"/>
    </source>
</evidence>
<keyword evidence="23" id="KW-1185">Reference proteome</keyword>
<comment type="catalytic activity">
    <reaction evidence="16 17">
        <text>2 D-alanine + ATP = D-alanyl-D-alanine + ADP + phosphate + H(+)</text>
        <dbReference type="Rhea" id="RHEA:11224"/>
        <dbReference type="ChEBI" id="CHEBI:15378"/>
        <dbReference type="ChEBI" id="CHEBI:30616"/>
        <dbReference type="ChEBI" id="CHEBI:43474"/>
        <dbReference type="ChEBI" id="CHEBI:57416"/>
        <dbReference type="ChEBI" id="CHEBI:57822"/>
        <dbReference type="ChEBI" id="CHEBI:456216"/>
        <dbReference type="EC" id="6.3.2.4"/>
    </reaction>
</comment>
<dbReference type="Pfam" id="PF07478">
    <property type="entry name" value="Dala_Dala_lig_C"/>
    <property type="match status" value="1"/>
</dbReference>
<keyword evidence="7 17" id="KW-0436">Ligase</keyword>
<dbReference type="GO" id="GO:0008360">
    <property type="term" value="P:regulation of cell shape"/>
    <property type="evidence" value="ECO:0007669"/>
    <property type="project" value="UniProtKB-KW"/>
</dbReference>
<dbReference type="InterPro" id="IPR011095">
    <property type="entry name" value="Dala_Dala_lig_C"/>
</dbReference>
<comment type="function">
    <text evidence="2 17">Cell wall formation.</text>
</comment>
<evidence type="ECO:0000256" key="1">
    <source>
        <dbReference type="ARBA" id="ARBA00001936"/>
    </source>
</evidence>
<feature type="active site" evidence="18">
    <location>
        <position position="150"/>
    </location>
</feature>
<feature type="active site" evidence="18">
    <location>
        <position position="22"/>
    </location>
</feature>
<evidence type="ECO:0000256" key="8">
    <source>
        <dbReference type="ARBA" id="ARBA00022723"/>
    </source>
</evidence>
<evidence type="ECO:0000256" key="3">
    <source>
        <dbReference type="ARBA" id="ARBA00004496"/>
    </source>
</evidence>